<organism evidence="1">
    <name type="scientific">Pontimicrobium sp. SW4</name>
    <dbReference type="NCBI Taxonomy" id="3153519"/>
    <lineage>
        <taxon>Bacteria</taxon>
        <taxon>Pseudomonadati</taxon>
        <taxon>Bacteroidota</taxon>
        <taxon>Flavobacteriia</taxon>
        <taxon>Flavobacteriales</taxon>
        <taxon>Flavobacteriaceae</taxon>
        <taxon>Pontimicrobium</taxon>
    </lineage>
</organism>
<reference evidence="1" key="1">
    <citation type="submission" date="2024-05" db="EMBL/GenBank/DDBJ databases">
        <title>Pontimicrobium maritimus sp. nov., isolated form sea water.</title>
        <authorList>
            <person name="Muhammad N."/>
            <person name="Vuong T.Q."/>
            <person name="Han H.L."/>
            <person name="Kim S.-G."/>
        </authorList>
    </citation>
    <scope>NUCLEOTIDE SEQUENCE</scope>
    <source>
        <strain evidence="1">SW4</strain>
    </source>
</reference>
<proteinExistence type="predicted"/>
<evidence type="ECO:0008006" key="2">
    <source>
        <dbReference type="Google" id="ProtNLM"/>
    </source>
</evidence>
<accession>A0AAU7BQF0</accession>
<dbReference type="RefSeq" id="WP_347922507.1">
    <property type="nucleotide sequence ID" value="NZ_CP157199.1"/>
</dbReference>
<protein>
    <recommendedName>
        <fullName evidence="2">Lipoprotein</fullName>
    </recommendedName>
</protein>
<dbReference type="AlphaFoldDB" id="A0AAU7BQF0"/>
<name>A0AAU7BQF0_9FLAO</name>
<dbReference type="EMBL" id="CP157199">
    <property type="protein sequence ID" value="XBG60323.1"/>
    <property type="molecule type" value="Genomic_DNA"/>
</dbReference>
<gene>
    <name evidence="1" type="ORF">ABGB03_10695</name>
</gene>
<sequence length="223" mass="26302">MKKIITLFFTFCLLSSCNKRVVQLPETTNKDITEVVDVSPVYMFYDEENDSIEFNRRNMISATNWLVNIDKRLTLKQILPHLQYLQEKRQGDEKHSFHNYFTCNNIELKNLSFIEFTDIDFQINHTNKLEPEFSSENYLGEVKFNSLGQIEIKSEFENHIEIEEYDFNSFFKLIDTLVESGKLTIKLSFNSKLSFQDYISIKSKLLSVKSNGLEVLNQEIIYN</sequence>
<dbReference type="PROSITE" id="PS51257">
    <property type="entry name" value="PROKAR_LIPOPROTEIN"/>
    <property type="match status" value="1"/>
</dbReference>
<evidence type="ECO:0000313" key="1">
    <source>
        <dbReference type="EMBL" id="XBG60323.1"/>
    </source>
</evidence>